<evidence type="ECO:0000313" key="11">
    <source>
        <dbReference type="Proteomes" id="UP000676246"/>
    </source>
</evidence>
<keyword evidence="11" id="KW-1185">Reference proteome</keyword>
<dbReference type="GO" id="GO:0006310">
    <property type="term" value="P:DNA recombination"/>
    <property type="evidence" value="ECO:0007669"/>
    <property type="project" value="InterPro"/>
</dbReference>
<feature type="signal peptide" evidence="7">
    <location>
        <begin position="1"/>
        <end position="20"/>
    </location>
</feature>
<dbReference type="EMBL" id="JAGQDD010000009">
    <property type="protein sequence ID" value="MBQ0931476.1"/>
    <property type="molecule type" value="Genomic_DNA"/>
</dbReference>
<dbReference type="Gene3D" id="3.30.1490.70">
    <property type="match status" value="1"/>
</dbReference>
<evidence type="ECO:0000256" key="7">
    <source>
        <dbReference type="SAM" id="SignalP"/>
    </source>
</evidence>
<dbReference type="Proteomes" id="UP000676246">
    <property type="component" value="Unassembled WGS sequence"/>
</dbReference>
<dbReference type="GO" id="GO:0003910">
    <property type="term" value="F:DNA ligase (ATP) activity"/>
    <property type="evidence" value="ECO:0007669"/>
    <property type="project" value="UniProtKB-EC"/>
</dbReference>
<evidence type="ECO:0000256" key="3">
    <source>
        <dbReference type="ARBA" id="ARBA00022705"/>
    </source>
</evidence>
<evidence type="ECO:0000256" key="4">
    <source>
        <dbReference type="ARBA" id="ARBA00022763"/>
    </source>
</evidence>
<comment type="cofactor">
    <cofactor evidence="1">
        <name>a divalent metal cation</name>
        <dbReference type="ChEBI" id="CHEBI:60240"/>
    </cofactor>
</comment>
<feature type="domain" description="DNA ligase OB-like" evidence="9">
    <location>
        <begin position="220"/>
        <end position="284"/>
    </location>
</feature>
<evidence type="ECO:0000259" key="8">
    <source>
        <dbReference type="Pfam" id="PF01068"/>
    </source>
</evidence>
<gene>
    <name evidence="10" type="ORF">KAK03_13360</name>
</gene>
<dbReference type="InterPro" id="IPR029319">
    <property type="entry name" value="DNA_ligase_OB"/>
</dbReference>
<dbReference type="GO" id="GO:0006260">
    <property type="term" value="P:DNA replication"/>
    <property type="evidence" value="ECO:0007669"/>
    <property type="project" value="UniProtKB-KW"/>
</dbReference>
<keyword evidence="2 10" id="KW-0436">Ligase</keyword>
<dbReference type="CDD" id="cd08041">
    <property type="entry name" value="OBF_kDNA_ligase_like"/>
    <property type="match status" value="1"/>
</dbReference>
<keyword evidence="7" id="KW-0732">Signal</keyword>
<dbReference type="Pfam" id="PF01068">
    <property type="entry name" value="DNA_ligase_A_M"/>
    <property type="match status" value="1"/>
</dbReference>
<dbReference type="InterPro" id="IPR050326">
    <property type="entry name" value="NAD_dep_DNA_ligaseB"/>
</dbReference>
<dbReference type="InterPro" id="IPR012310">
    <property type="entry name" value="DNA_ligase_ATP-dep_cent"/>
</dbReference>
<dbReference type="InterPro" id="IPR012340">
    <property type="entry name" value="NA-bd_OB-fold"/>
</dbReference>
<protein>
    <submittedName>
        <fullName evidence="10">DNA ligase</fullName>
        <ecNumber evidence="10">6.5.1.1</ecNumber>
    </submittedName>
</protein>
<dbReference type="SUPFAM" id="SSF56091">
    <property type="entry name" value="DNA ligase/mRNA capping enzyme, catalytic domain"/>
    <property type="match status" value="1"/>
</dbReference>
<dbReference type="PANTHER" id="PTHR47810:SF1">
    <property type="entry name" value="DNA LIGASE B"/>
    <property type="match status" value="1"/>
</dbReference>
<comment type="caution">
    <text evidence="10">The sequence shown here is derived from an EMBL/GenBank/DDBJ whole genome shotgun (WGS) entry which is preliminary data.</text>
</comment>
<evidence type="ECO:0000259" key="9">
    <source>
        <dbReference type="Pfam" id="PF14743"/>
    </source>
</evidence>
<dbReference type="CDD" id="cd07896">
    <property type="entry name" value="Adenylation_kDNA_ligase_like"/>
    <property type="match status" value="1"/>
</dbReference>
<evidence type="ECO:0000313" key="10">
    <source>
        <dbReference type="EMBL" id="MBQ0931476.1"/>
    </source>
</evidence>
<evidence type="ECO:0000256" key="6">
    <source>
        <dbReference type="ARBA" id="ARBA00034003"/>
    </source>
</evidence>
<keyword evidence="3" id="KW-0235">DNA replication</keyword>
<name>A0A940YA88_9BURK</name>
<dbReference type="RefSeq" id="WP_210854459.1">
    <property type="nucleotide sequence ID" value="NZ_JAGQDD010000009.1"/>
</dbReference>
<dbReference type="GO" id="GO:0006281">
    <property type="term" value="P:DNA repair"/>
    <property type="evidence" value="ECO:0007669"/>
    <property type="project" value="UniProtKB-KW"/>
</dbReference>
<proteinExistence type="predicted"/>
<sequence length="289" mass="30579">MPVDLSAAPVAAHAPSAALAASAVTAAQVAQPQAPPALLLARDAPARPDPTGWLVSEKYDGVRALWDGTRLRSRSGRQLPAPPGFLARLPAQALDGELWLGRGRFQAMSALVHRADASEADWAPVRFMVFELPGGGGSFAERVAQLQRLAAADGVWQVAPQRRLPDAQALAAWLQEVVAGGGEGLMLHRADSPWHTGRSDALLKLKPQPDDEAVVIGLVPGRGRLSGLVGALTVRDAQGRVFRIGSGLSDAQRRQPPPLGSRVAFHHRGRTSTGLPRHASFWRLLGAGD</sequence>
<dbReference type="SUPFAM" id="SSF50249">
    <property type="entry name" value="Nucleic acid-binding proteins"/>
    <property type="match status" value="1"/>
</dbReference>
<dbReference type="Pfam" id="PF14743">
    <property type="entry name" value="DNA_ligase_OB_2"/>
    <property type="match status" value="1"/>
</dbReference>
<feature type="domain" description="ATP-dependent DNA ligase family profile" evidence="8">
    <location>
        <begin position="51"/>
        <end position="206"/>
    </location>
</feature>
<dbReference type="AlphaFoldDB" id="A0A940YA88"/>
<keyword evidence="4" id="KW-0227">DNA damage</keyword>
<dbReference type="EC" id="6.5.1.1" evidence="10"/>
<comment type="catalytic activity">
    <reaction evidence="6">
        <text>ATP + (deoxyribonucleotide)n-3'-hydroxyl + 5'-phospho-(deoxyribonucleotide)m = (deoxyribonucleotide)n+m + AMP + diphosphate.</text>
        <dbReference type="EC" id="6.5.1.1"/>
    </reaction>
</comment>
<accession>A0A940YA88</accession>
<evidence type="ECO:0000256" key="2">
    <source>
        <dbReference type="ARBA" id="ARBA00022598"/>
    </source>
</evidence>
<dbReference type="Gene3D" id="2.40.50.140">
    <property type="entry name" value="Nucleic acid-binding proteins"/>
    <property type="match status" value="1"/>
</dbReference>
<evidence type="ECO:0000256" key="5">
    <source>
        <dbReference type="ARBA" id="ARBA00023204"/>
    </source>
</evidence>
<dbReference type="Gene3D" id="3.30.470.30">
    <property type="entry name" value="DNA ligase/mRNA capping enzyme"/>
    <property type="match status" value="1"/>
</dbReference>
<reference evidence="10 11" key="1">
    <citation type="submission" date="2021-04" db="EMBL/GenBank/DDBJ databases">
        <title>The genome sequence of Ideonella sp. 3Y2.</title>
        <authorList>
            <person name="Liu Y."/>
        </authorList>
    </citation>
    <scope>NUCLEOTIDE SEQUENCE [LARGE SCALE GENOMIC DNA]</scope>
    <source>
        <strain evidence="10 11">3Y2</strain>
    </source>
</reference>
<dbReference type="NCBIfam" id="NF006592">
    <property type="entry name" value="PRK09125.1"/>
    <property type="match status" value="1"/>
</dbReference>
<dbReference type="GO" id="GO:0005524">
    <property type="term" value="F:ATP binding"/>
    <property type="evidence" value="ECO:0007669"/>
    <property type="project" value="InterPro"/>
</dbReference>
<keyword evidence="5" id="KW-0234">DNA repair</keyword>
<feature type="chain" id="PRO_5037807754" evidence="7">
    <location>
        <begin position="21"/>
        <end position="289"/>
    </location>
</feature>
<organism evidence="10 11">
    <name type="scientific">Ideonella alba</name>
    <dbReference type="NCBI Taxonomy" id="2824118"/>
    <lineage>
        <taxon>Bacteria</taxon>
        <taxon>Pseudomonadati</taxon>
        <taxon>Pseudomonadota</taxon>
        <taxon>Betaproteobacteria</taxon>
        <taxon>Burkholderiales</taxon>
        <taxon>Sphaerotilaceae</taxon>
        <taxon>Ideonella</taxon>
    </lineage>
</organism>
<evidence type="ECO:0000256" key="1">
    <source>
        <dbReference type="ARBA" id="ARBA00001968"/>
    </source>
</evidence>
<dbReference type="PANTHER" id="PTHR47810">
    <property type="entry name" value="DNA LIGASE"/>
    <property type="match status" value="1"/>
</dbReference>